<evidence type="ECO:0000313" key="2">
    <source>
        <dbReference type="Proteomes" id="UP000827889"/>
    </source>
</evidence>
<dbReference type="RefSeq" id="XP_048130320.1">
    <property type="nucleotide sequence ID" value="XM_048274363.1"/>
</dbReference>
<accession>A0ABM3H137</accession>
<evidence type="ECO:0000313" key="3">
    <source>
        <dbReference type="RefSeq" id="XP_048130320.1"/>
    </source>
</evidence>
<dbReference type="SUPFAM" id="SSF158710">
    <property type="entry name" value="PSPTO4464-like"/>
    <property type="match status" value="1"/>
</dbReference>
<protein>
    <submittedName>
        <fullName evidence="3">UPF0307 protein KPN78578_45570</fullName>
    </submittedName>
</protein>
<feature type="compositionally biased region" description="Acidic residues" evidence="1">
    <location>
        <begin position="200"/>
        <end position="221"/>
    </location>
</feature>
<dbReference type="PANTHER" id="PTHR36898">
    <property type="entry name" value="OSJNBB0026I12.6 PROTEIN"/>
    <property type="match status" value="1"/>
</dbReference>
<feature type="region of interest" description="Disordered" evidence="1">
    <location>
        <begin position="192"/>
        <end position="226"/>
    </location>
</feature>
<dbReference type="Proteomes" id="UP000827889">
    <property type="component" value="Chromosome 2"/>
</dbReference>
<gene>
    <name evidence="3" type="primary">LOC115748905</name>
</gene>
<dbReference type="Gene3D" id="1.10.60.30">
    <property type="entry name" value="PSPTO4464-like domains"/>
    <property type="match status" value="1"/>
</dbReference>
<feature type="compositionally biased region" description="Basic residues" evidence="1">
    <location>
        <begin position="40"/>
        <end position="49"/>
    </location>
</feature>
<reference evidence="2" key="1">
    <citation type="submission" date="2025-05" db="UniProtKB">
        <authorList>
            <consortium name="RefSeq"/>
        </authorList>
    </citation>
    <scope>NUCLEOTIDE SEQUENCE [LARGE SCALE GENOMIC DNA]</scope>
</reference>
<organism evidence="2 3">
    <name type="scientific">Rhodamnia argentea</name>
    <dbReference type="NCBI Taxonomy" id="178133"/>
    <lineage>
        <taxon>Eukaryota</taxon>
        <taxon>Viridiplantae</taxon>
        <taxon>Streptophyta</taxon>
        <taxon>Embryophyta</taxon>
        <taxon>Tracheophyta</taxon>
        <taxon>Spermatophyta</taxon>
        <taxon>Magnoliopsida</taxon>
        <taxon>eudicotyledons</taxon>
        <taxon>Gunneridae</taxon>
        <taxon>Pentapetalae</taxon>
        <taxon>rosids</taxon>
        <taxon>malvids</taxon>
        <taxon>Myrtales</taxon>
        <taxon>Myrtaceae</taxon>
        <taxon>Myrtoideae</taxon>
        <taxon>Myrteae</taxon>
        <taxon>Australasian group</taxon>
        <taxon>Rhodamnia</taxon>
    </lineage>
</organism>
<reference evidence="3" key="2">
    <citation type="submission" date="2025-08" db="UniProtKB">
        <authorList>
            <consortium name="RefSeq"/>
        </authorList>
    </citation>
    <scope>IDENTIFICATION</scope>
    <source>
        <tissue evidence="3">Leaf</tissue>
    </source>
</reference>
<feature type="compositionally biased region" description="Basic residues" evidence="1">
    <location>
        <begin position="99"/>
        <end position="109"/>
    </location>
</feature>
<dbReference type="Pfam" id="PF04751">
    <property type="entry name" value="DarP"/>
    <property type="match status" value="1"/>
</dbReference>
<dbReference type="CDD" id="cd16331">
    <property type="entry name" value="YjgA-like"/>
    <property type="match status" value="1"/>
</dbReference>
<evidence type="ECO:0000256" key="1">
    <source>
        <dbReference type="SAM" id="MobiDB-lite"/>
    </source>
</evidence>
<dbReference type="InterPro" id="IPR023153">
    <property type="entry name" value="DarP_sf"/>
</dbReference>
<name>A0ABM3H137_9MYRT</name>
<keyword evidence="2" id="KW-1185">Reference proteome</keyword>
<feature type="region of interest" description="Disordered" evidence="1">
    <location>
        <begin position="34"/>
        <end position="109"/>
    </location>
</feature>
<dbReference type="GeneID" id="115748905"/>
<dbReference type="InterPro" id="IPR006839">
    <property type="entry name" value="DarP"/>
</dbReference>
<sequence>MAHLVRPLRQWPRFHRHRHHHHCRHLSPSPLSLSPFGATSHHHHRHPRHSLFPTLVPSSHREVHNRPRGLRFRNSPAPAYDPREGDGSDSGSDSDAKKSRNQKKREARRAVRWGMELASFSNPQIKRILRVASLEQEVLDALMLAKRLGPDIREGKRRQFNYIGKLLREVEPELMDALIEATKDGDHSRLQALSGSEAWVGEDDDDEGDEELEEDHEEVEESSEHASIASRWFDGLISKDIQITNEVYSIHTIDFDRQELRKLVRNVQSIQEQPAATDENEREASIALLGAQKSLTRFLGNLARQLHGSNI</sequence>
<dbReference type="PANTHER" id="PTHR36898:SF1">
    <property type="entry name" value="OS04G0250700 PROTEIN"/>
    <property type="match status" value="1"/>
</dbReference>
<proteinExistence type="predicted"/>